<gene>
    <name evidence="2" type="ORF">B0A49_01759</name>
</gene>
<evidence type="ECO:0000256" key="1">
    <source>
        <dbReference type="SAM" id="MobiDB-lite"/>
    </source>
</evidence>
<evidence type="ECO:0000313" key="3">
    <source>
        <dbReference type="Proteomes" id="UP000308768"/>
    </source>
</evidence>
<dbReference type="Proteomes" id="UP000308768">
    <property type="component" value="Unassembled WGS sequence"/>
</dbReference>
<comment type="caution">
    <text evidence="2">The sequence shown here is derived from an EMBL/GenBank/DDBJ whole genome shotgun (WGS) entry which is preliminary data.</text>
</comment>
<keyword evidence="3" id="KW-1185">Reference proteome</keyword>
<organism evidence="2 3">
    <name type="scientific">Cryomyces minteri</name>
    <dbReference type="NCBI Taxonomy" id="331657"/>
    <lineage>
        <taxon>Eukaryota</taxon>
        <taxon>Fungi</taxon>
        <taxon>Dikarya</taxon>
        <taxon>Ascomycota</taxon>
        <taxon>Pezizomycotina</taxon>
        <taxon>Dothideomycetes</taxon>
        <taxon>Dothideomycetes incertae sedis</taxon>
        <taxon>Cryomyces</taxon>
    </lineage>
</organism>
<dbReference type="AlphaFoldDB" id="A0A4V5NHW8"/>
<name>A0A4V5NHW8_9PEZI</name>
<proteinExistence type="predicted"/>
<dbReference type="EMBL" id="NAJN01000045">
    <property type="protein sequence ID" value="TKA80829.1"/>
    <property type="molecule type" value="Genomic_DNA"/>
</dbReference>
<evidence type="ECO:0000313" key="2">
    <source>
        <dbReference type="EMBL" id="TKA80829.1"/>
    </source>
</evidence>
<accession>A0A4V5NHW8</accession>
<reference evidence="2 3" key="1">
    <citation type="submission" date="2017-03" db="EMBL/GenBank/DDBJ databases">
        <title>Genomes of endolithic fungi from Antarctica.</title>
        <authorList>
            <person name="Coleine C."/>
            <person name="Masonjones S."/>
            <person name="Stajich J.E."/>
        </authorList>
    </citation>
    <scope>NUCLEOTIDE SEQUENCE [LARGE SCALE GENOMIC DNA]</scope>
    <source>
        <strain evidence="2 3">CCFEE 5187</strain>
    </source>
</reference>
<feature type="region of interest" description="Disordered" evidence="1">
    <location>
        <begin position="104"/>
        <end position="125"/>
    </location>
</feature>
<sequence length="125" mass="12981">MPFAGTFDGEVEALDGHHVLAHGILGNNNVDSCFTAQLPPLASCPPKNCVKQGRSALNHSNCQAISLQSIVTSARSDVVFDLIPLVSFATDNAQSAIAGMYPASGESGANDWKTSRPGRGGAEIL</sequence>
<protein>
    <submittedName>
        <fullName evidence="2">Uncharacterized protein</fullName>
    </submittedName>
</protein>